<keyword evidence="3" id="KW-0378">Hydrolase</keyword>
<dbReference type="EMBL" id="JAEUBD010001266">
    <property type="protein sequence ID" value="KAH3663223.1"/>
    <property type="molecule type" value="Genomic_DNA"/>
</dbReference>
<dbReference type="InterPro" id="IPR038765">
    <property type="entry name" value="Papain-like_cys_pep_sf"/>
</dbReference>
<feature type="domain" description="Ubiquitin-like protease family profile" evidence="5">
    <location>
        <begin position="398"/>
        <end position="568"/>
    </location>
</feature>
<dbReference type="GO" id="GO:0016926">
    <property type="term" value="P:protein desumoylation"/>
    <property type="evidence" value="ECO:0007669"/>
    <property type="project" value="TreeGrafter"/>
</dbReference>
<dbReference type="GO" id="GO:0006508">
    <property type="term" value="P:proteolysis"/>
    <property type="evidence" value="ECO:0007669"/>
    <property type="project" value="UniProtKB-KW"/>
</dbReference>
<proteinExistence type="inferred from homology"/>
<dbReference type="AlphaFoldDB" id="A0A9P8P0A6"/>
<evidence type="ECO:0000313" key="6">
    <source>
        <dbReference type="EMBL" id="KAH3663223.1"/>
    </source>
</evidence>
<organism evidence="6 7">
    <name type="scientific">Ogataea polymorpha</name>
    <dbReference type="NCBI Taxonomy" id="460523"/>
    <lineage>
        <taxon>Eukaryota</taxon>
        <taxon>Fungi</taxon>
        <taxon>Dikarya</taxon>
        <taxon>Ascomycota</taxon>
        <taxon>Saccharomycotina</taxon>
        <taxon>Pichiomycetes</taxon>
        <taxon>Pichiales</taxon>
        <taxon>Pichiaceae</taxon>
        <taxon>Ogataea</taxon>
    </lineage>
</organism>
<dbReference type="InterPro" id="IPR003653">
    <property type="entry name" value="Peptidase_C48_C"/>
</dbReference>
<dbReference type="Proteomes" id="UP000788993">
    <property type="component" value="Unassembled WGS sequence"/>
</dbReference>
<evidence type="ECO:0000256" key="1">
    <source>
        <dbReference type="ARBA" id="ARBA00005234"/>
    </source>
</evidence>
<evidence type="ECO:0000259" key="5">
    <source>
        <dbReference type="PROSITE" id="PS50600"/>
    </source>
</evidence>
<dbReference type="GO" id="GO:0016929">
    <property type="term" value="F:deSUMOylase activity"/>
    <property type="evidence" value="ECO:0007669"/>
    <property type="project" value="TreeGrafter"/>
</dbReference>
<dbReference type="GO" id="GO:0005634">
    <property type="term" value="C:nucleus"/>
    <property type="evidence" value="ECO:0007669"/>
    <property type="project" value="TreeGrafter"/>
</dbReference>
<dbReference type="PROSITE" id="PS50600">
    <property type="entry name" value="ULP_PROTEASE"/>
    <property type="match status" value="1"/>
</dbReference>
<dbReference type="SUPFAM" id="SSF54001">
    <property type="entry name" value="Cysteine proteinases"/>
    <property type="match status" value="1"/>
</dbReference>
<evidence type="ECO:0000256" key="3">
    <source>
        <dbReference type="ARBA" id="ARBA00022801"/>
    </source>
</evidence>
<gene>
    <name evidence="6" type="ORF">OGATHE_004799</name>
</gene>
<keyword evidence="2" id="KW-0645">Protease</keyword>
<dbReference type="PANTHER" id="PTHR12606:SF141">
    <property type="entry name" value="GH15225P-RELATED"/>
    <property type="match status" value="1"/>
</dbReference>
<evidence type="ECO:0000256" key="4">
    <source>
        <dbReference type="ARBA" id="ARBA00022807"/>
    </source>
</evidence>
<evidence type="ECO:0000313" key="7">
    <source>
        <dbReference type="Proteomes" id="UP000788993"/>
    </source>
</evidence>
<dbReference type="Pfam" id="PF02902">
    <property type="entry name" value="Peptidase_C48"/>
    <property type="match status" value="1"/>
</dbReference>
<protein>
    <recommendedName>
        <fullName evidence="5">Ubiquitin-like protease family profile domain-containing protein</fullName>
    </recommendedName>
</protein>
<dbReference type="Gene3D" id="3.40.395.10">
    <property type="entry name" value="Adenoviral Proteinase, Chain A"/>
    <property type="match status" value="1"/>
</dbReference>
<keyword evidence="7" id="KW-1185">Reference proteome</keyword>
<dbReference type="OrthoDB" id="1939479at2759"/>
<reference evidence="6" key="1">
    <citation type="journal article" date="2021" name="Open Biol.">
        <title>Shared evolutionary footprints suggest mitochondrial oxidative damage underlies multiple complex I losses in fungi.</title>
        <authorList>
            <person name="Schikora-Tamarit M.A."/>
            <person name="Marcet-Houben M."/>
            <person name="Nosek J."/>
            <person name="Gabaldon T."/>
        </authorList>
    </citation>
    <scope>NUCLEOTIDE SEQUENCE</scope>
    <source>
        <strain evidence="6">NCAIM Y.01608</strain>
    </source>
</reference>
<dbReference type="GO" id="GO:0080090">
    <property type="term" value="P:regulation of primary metabolic process"/>
    <property type="evidence" value="ECO:0007669"/>
    <property type="project" value="UniProtKB-ARBA"/>
</dbReference>
<name>A0A9P8P0A6_9ASCO</name>
<dbReference type="GO" id="GO:0060255">
    <property type="term" value="P:regulation of macromolecule metabolic process"/>
    <property type="evidence" value="ECO:0007669"/>
    <property type="project" value="UniProtKB-ARBA"/>
</dbReference>
<dbReference type="PANTHER" id="PTHR12606">
    <property type="entry name" value="SENTRIN/SUMO-SPECIFIC PROTEASE"/>
    <property type="match status" value="1"/>
</dbReference>
<comment type="caution">
    <text evidence="6">The sequence shown here is derived from an EMBL/GenBank/DDBJ whole genome shotgun (WGS) entry which is preliminary data.</text>
</comment>
<reference evidence="6" key="2">
    <citation type="submission" date="2021-01" db="EMBL/GenBank/DDBJ databases">
        <authorList>
            <person name="Schikora-Tamarit M.A."/>
        </authorList>
    </citation>
    <scope>NUCLEOTIDE SEQUENCE</scope>
    <source>
        <strain evidence="6">NCAIM Y.01608</strain>
    </source>
</reference>
<sequence length="600" mass="69437">MPDFNDINEKIRGGRHTSDESNFLASGRDFSMFSRLPSSAPSFTYSNLPSFRNASSLYEPPQLSANSNTGSLPFVPRESMLNDNFVPSSRIPSFSQRSAFESKTINPQKLANSAKRDHSVPETDIIDFLRCLFIILYELGKKTALWVVFFLSIGGKHLIGLIERIPTPETAKKVENTSIKREVDGIVELFNKLVPSSVSTPMEGSEVKHVDDSIVVSKNSKIGQLASKLNESKEEAPARDYGTFFYKPKNVRSNPNIEAMFLKSNFGRPETYKEHKEQKPYDADSELKNRASQLTNSIKKMFPLEEDRKRDRRASRFRDLEWLKKDNVDYVENLESTELFKEYQKIMQERTKMQELIKLTKSRDYAKVTPLSADQLATVEKFWRSSNPQLLVCSAFNIDIYTRDLKTLCDRKWLNDNVIDFYMGLINERAKSHPTTLPQIHIFSTHFYSNLSTRGYNSVRRWTKRAKVDVTKLDYIFVPINLNQSHWALGVINNKEKAFQYYDSLYGSGDDILYNLEDYMVNETRKLYGDSMNGIDYSLYDHFDSMKTPKQENGFDCGVFMCTVVDYVSRERPLLFSQSDMKNLRRRMAYEICMKKLIDH</sequence>
<keyword evidence="4" id="KW-0788">Thiol protease</keyword>
<evidence type="ECO:0000256" key="2">
    <source>
        <dbReference type="ARBA" id="ARBA00022670"/>
    </source>
</evidence>
<dbReference type="FunFam" id="3.40.395.10:FF:000001">
    <property type="entry name" value="Sentrin-specific protease 1"/>
    <property type="match status" value="1"/>
</dbReference>
<accession>A0A9P8P0A6</accession>
<comment type="similarity">
    <text evidence="1">Belongs to the peptidase C48 family.</text>
</comment>